<dbReference type="Proteomes" id="UP000269301">
    <property type="component" value="Unassembled WGS sequence"/>
</dbReference>
<dbReference type="PANTHER" id="PTHR41317">
    <property type="entry name" value="PD-(D_E)XK NUCLEASE FAMILY TRANSPOSASE"/>
    <property type="match status" value="1"/>
</dbReference>
<dbReference type="AlphaFoldDB" id="A0A495A541"/>
<organism evidence="1 2">
    <name type="scientific">Oceanobacillus halophilus</name>
    <dbReference type="NCBI Taxonomy" id="930130"/>
    <lineage>
        <taxon>Bacteria</taxon>
        <taxon>Bacillati</taxon>
        <taxon>Bacillota</taxon>
        <taxon>Bacilli</taxon>
        <taxon>Bacillales</taxon>
        <taxon>Bacillaceae</taxon>
        <taxon>Oceanobacillus</taxon>
    </lineage>
</organism>
<dbReference type="EMBL" id="RBZP01000003">
    <property type="protein sequence ID" value="RKQ34767.1"/>
    <property type="molecule type" value="Genomic_DNA"/>
</dbReference>
<proteinExistence type="predicted"/>
<evidence type="ECO:0000313" key="2">
    <source>
        <dbReference type="Proteomes" id="UP000269301"/>
    </source>
</evidence>
<comment type="caution">
    <text evidence="1">The sequence shown here is derived from an EMBL/GenBank/DDBJ whole genome shotgun (WGS) entry which is preliminary data.</text>
</comment>
<dbReference type="NCBIfam" id="TIGR01784">
    <property type="entry name" value="T_den_put_tspse"/>
    <property type="match status" value="1"/>
</dbReference>
<dbReference type="Pfam" id="PF12784">
    <property type="entry name" value="PDDEXK_2"/>
    <property type="match status" value="1"/>
</dbReference>
<protein>
    <submittedName>
        <fullName evidence="1">Rpn family recombination-promoting nuclease/putative transposase</fullName>
    </submittedName>
</protein>
<evidence type="ECO:0000313" key="1">
    <source>
        <dbReference type="EMBL" id="RKQ34767.1"/>
    </source>
</evidence>
<sequence length="341" mass="40788">MEQDNNRRTKLLKRIPLERLMDLKVDYAFKQLFGNEKNKEITVVFLNAILQRTGRDRIKDISFQNVESGGEYADDKQSRLDLLVVTNADEWINVEIQFTNQYDMVKRSIYYWSGVYRQPLQKSMSYKELRPVIAINILNFNLFQETKKFHTTYHLYEDEENFRLTNVMEFHFIEMEKLIKDWKEDRLDPWNNVLARWLLMLGMVDHRNRKIYHDIYKELEEISMKDKSLKDAFQNWEELSMTQEQYLAYESRLKRVMDEEAAKREAELRAQEAEKEGKEKGMKEGMKEGMKQGMKQGMKEGEKEAKEEIARKLLTNGMNVEFVIEVTGLTKERVLEIQSEL</sequence>
<dbReference type="InterPro" id="IPR010106">
    <property type="entry name" value="RpnA"/>
</dbReference>
<name>A0A495A541_9BACI</name>
<gene>
    <name evidence="1" type="ORF">D8M06_07245</name>
</gene>
<dbReference type="OrthoDB" id="1097360at2"/>
<dbReference type="PANTHER" id="PTHR41317:SF1">
    <property type="entry name" value="PD-(D_E)XK NUCLEASE FAMILY TRANSPOSASE"/>
    <property type="match status" value="1"/>
</dbReference>
<keyword evidence="2" id="KW-1185">Reference proteome</keyword>
<accession>A0A495A541</accession>
<reference evidence="1 2" key="1">
    <citation type="journal article" date="2016" name="Int. J. Syst. Evol. Microbiol.">
        <title>Oceanobacillus halophilus sp. nov., a novel moderately halophilic bacterium from a hypersaline lake.</title>
        <authorList>
            <person name="Amoozegar M.A."/>
            <person name="Bagheri M."/>
            <person name="Makhdoumi A."/>
            <person name="Nikou M.M."/>
            <person name="Fazeli S.A.S."/>
            <person name="Schumann P."/>
            <person name="Sproer C."/>
            <person name="Sanchez-Porro C."/>
            <person name="Ventosa A."/>
        </authorList>
    </citation>
    <scope>NUCLEOTIDE SEQUENCE [LARGE SCALE GENOMIC DNA]</scope>
    <source>
        <strain evidence="1 2">DSM 23996</strain>
    </source>
</reference>